<dbReference type="EMBL" id="REGN01011145">
    <property type="protein sequence ID" value="RMZ97853.1"/>
    <property type="molecule type" value="Genomic_DNA"/>
</dbReference>
<feature type="domain" description="EF-hand" evidence="2">
    <location>
        <begin position="371"/>
        <end position="406"/>
    </location>
</feature>
<evidence type="ECO:0000259" key="2">
    <source>
        <dbReference type="PROSITE" id="PS50222"/>
    </source>
</evidence>
<organism evidence="3 4">
    <name type="scientific">Brachionus plicatilis</name>
    <name type="common">Marine rotifer</name>
    <name type="synonym">Brachionus muelleri</name>
    <dbReference type="NCBI Taxonomy" id="10195"/>
    <lineage>
        <taxon>Eukaryota</taxon>
        <taxon>Metazoa</taxon>
        <taxon>Spiralia</taxon>
        <taxon>Gnathifera</taxon>
        <taxon>Rotifera</taxon>
        <taxon>Eurotatoria</taxon>
        <taxon>Monogononta</taxon>
        <taxon>Pseudotrocha</taxon>
        <taxon>Ploima</taxon>
        <taxon>Brachionidae</taxon>
        <taxon>Brachionus</taxon>
    </lineage>
</organism>
<evidence type="ECO:0000256" key="1">
    <source>
        <dbReference type="ARBA" id="ARBA00022837"/>
    </source>
</evidence>
<dbReference type="InterPro" id="IPR018247">
    <property type="entry name" value="EF_Hand_1_Ca_BS"/>
</dbReference>
<reference evidence="3 4" key="1">
    <citation type="journal article" date="2018" name="Sci. Rep.">
        <title>Genomic signatures of local adaptation to the degree of environmental predictability in rotifers.</title>
        <authorList>
            <person name="Franch-Gras L."/>
            <person name="Hahn C."/>
            <person name="Garcia-Roger E.M."/>
            <person name="Carmona M.J."/>
            <person name="Serra M."/>
            <person name="Gomez A."/>
        </authorList>
    </citation>
    <scope>NUCLEOTIDE SEQUENCE [LARGE SCALE GENOMIC DNA]</scope>
    <source>
        <strain evidence="3">HYR1</strain>
    </source>
</reference>
<dbReference type="STRING" id="10195.A0A3M7PFP4"/>
<dbReference type="CDD" id="cd00051">
    <property type="entry name" value="EFh"/>
    <property type="match status" value="1"/>
</dbReference>
<dbReference type="Pfam" id="PF13499">
    <property type="entry name" value="EF-hand_7"/>
    <property type="match status" value="1"/>
</dbReference>
<accession>A0A3M7PFP4</accession>
<sequence length="425" mass="48396">MQDTTASMAPVEGARPPHFGHIYSGSFKDLKPDIRAAGILTYAPDENVDMVLRQHLNSAPNSNISPSLAKFRDYNYPDVGQIRFHYGHANDPKHFEKMAHGVHTEKNYSSKDCVNPPIPTRFNHVRGQMRESFYKSSKSAPLGKIPKGVLPEKIDPLLTTFGTSTNKSECAKELVNPAKPKFLVELESSDKHEMYVFSHGDYEPGEQKDRLFSNSFDRYKRFGLTTPVYHDGRMAKQSINWLPTKMLDKRTQSESTLLDDFREKHTSQIGKPLDPNKETRSIGEDHVFGLTNLGDHFTAGDIIHGRDEDKLMKGKDRERTYVAVLRSHLARFNIIKFKTLVEAFKFYDKDKDGFVTHEDLKFVATHSGFPANDDLLDSLVKDCDYDQDGKINFLEFSNFLCFKDSMKSGIDAKPTGFIFKFNSFI</sequence>
<dbReference type="PROSITE" id="PS00018">
    <property type="entry name" value="EF_HAND_1"/>
    <property type="match status" value="2"/>
</dbReference>
<gene>
    <name evidence="3" type="ORF">BpHYR1_019447</name>
</gene>
<keyword evidence="4" id="KW-1185">Reference proteome</keyword>
<evidence type="ECO:0000313" key="4">
    <source>
        <dbReference type="Proteomes" id="UP000276133"/>
    </source>
</evidence>
<proteinExistence type="predicted"/>
<protein>
    <submittedName>
        <fullName evidence="3">EF-hand domain-containing family member B</fullName>
    </submittedName>
</protein>
<dbReference type="Gene3D" id="1.10.238.10">
    <property type="entry name" value="EF-hand"/>
    <property type="match status" value="1"/>
</dbReference>
<dbReference type="InterPro" id="IPR011992">
    <property type="entry name" value="EF-hand-dom_pair"/>
</dbReference>
<dbReference type="InterPro" id="IPR002048">
    <property type="entry name" value="EF_hand_dom"/>
</dbReference>
<dbReference type="OrthoDB" id="2096280at2759"/>
<dbReference type="GO" id="GO:0005509">
    <property type="term" value="F:calcium ion binding"/>
    <property type="evidence" value="ECO:0007669"/>
    <property type="project" value="InterPro"/>
</dbReference>
<feature type="domain" description="EF-hand" evidence="2">
    <location>
        <begin position="335"/>
        <end position="370"/>
    </location>
</feature>
<dbReference type="AlphaFoldDB" id="A0A3M7PFP4"/>
<name>A0A3M7PFP4_BRAPC</name>
<comment type="caution">
    <text evidence="3">The sequence shown here is derived from an EMBL/GenBank/DDBJ whole genome shotgun (WGS) entry which is preliminary data.</text>
</comment>
<dbReference type="Proteomes" id="UP000276133">
    <property type="component" value="Unassembled WGS sequence"/>
</dbReference>
<dbReference type="PROSITE" id="PS50222">
    <property type="entry name" value="EF_HAND_2"/>
    <property type="match status" value="2"/>
</dbReference>
<dbReference type="SUPFAM" id="SSF47473">
    <property type="entry name" value="EF-hand"/>
    <property type="match status" value="1"/>
</dbReference>
<evidence type="ECO:0000313" key="3">
    <source>
        <dbReference type="EMBL" id="RMZ97853.1"/>
    </source>
</evidence>
<keyword evidence="1" id="KW-0106">Calcium</keyword>
<dbReference type="SMART" id="SM00054">
    <property type="entry name" value="EFh"/>
    <property type="match status" value="2"/>
</dbReference>